<proteinExistence type="predicted"/>
<keyword evidence="1" id="KW-1133">Transmembrane helix</keyword>
<evidence type="ECO:0000313" key="2">
    <source>
        <dbReference type="EMBL" id="SVB59336.1"/>
    </source>
</evidence>
<reference evidence="2" key="1">
    <citation type="submission" date="2018-05" db="EMBL/GenBank/DDBJ databases">
        <authorList>
            <person name="Lanie J.A."/>
            <person name="Ng W.-L."/>
            <person name="Kazmierczak K.M."/>
            <person name="Andrzejewski T.M."/>
            <person name="Davidsen T.M."/>
            <person name="Wayne K.J."/>
            <person name="Tettelin H."/>
            <person name="Glass J.I."/>
            <person name="Rusch D."/>
            <person name="Podicherti R."/>
            <person name="Tsui H.-C.T."/>
            <person name="Winkler M.E."/>
        </authorList>
    </citation>
    <scope>NUCLEOTIDE SEQUENCE</scope>
</reference>
<name>A0A382F8G2_9ZZZZ</name>
<organism evidence="2">
    <name type="scientific">marine metagenome</name>
    <dbReference type="NCBI Taxonomy" id="408172"/>
    <lineage>
        <taxon>unclassified sequences</taxon>
        <taxon>metagenomes</taxon>
        <taxon>ecological metagenomes</taxon>
    </lineage>
</organism>
<sequence>MSKAPKRKKEISHLYKATNHVRGMLIVIWLTLVAYIVYTEWHNIPTSILGV</sequence>
<dbReference type="AlphaFoldDB" id="A0A382F8G2"/>
<gene>
    <name evidence="2" type="ORF">METZ01_LOCUS212190</name>
</gene>
<protein>
    <submittedName>
        <fullName evidence="2">Uncharacterized protein</fullName>
    </submittedName>
</protein>
<feature type="transmembrane region" description="Helical" evidence="1">
    <location>
        <begin position="21"/>
        <end position="38"/>
    </location>
</feature>
<evidence type="ECO:0000256" key="1">
    <source>
        <dbReference type="SAM" id="Phobius"/>
    </source>
</evidence>
<accession>A0A382F8G2</accession>
<keyword evidence="1" id="KW-0812">Transmembrane</keyword>
<dbReference type="EMBL" id="UINC01048606">
    <property type="protein sequence ID" value="SVB59336.1"/>
    <property type="molecule type" value="Genomic_DNA"/>
</dbReference>
<keyword evidence="1" id="KW-0472">Membrane</keyword>